<dbReference type="PROSITE" id="PS01124">
    <property type="entry name" value="HTH_ARAC_FAMILY_2"/>
    <property type="match status" value="1"/>
</dbReference>
<keyword evidence="1" id="KW-0805">Transcription regulation</keyword>
<organism evidence="5 6">
    <name type="scientific">Rugamonas fusca</name>
    <dbReference type="NCBI Taxonomy" id="2758568"/>
    <lineage>
        <taxon>Bacteria</taxon>
        <taxon>Pseudomonadati</taxon>
        <taxon>Pseudomonadota</taxon>
        <taxon>Betaproteobacteria</taxon>
        <taxon>Burkholderiales</taxon>
        <taxon>Oxalobacteraceae</taxon>
        <taxon>Telluria group</taxon>
        <taxon>Rugamonas</taxon>
    </lineage>
</organism>
<keyword evidence="2" id="KW-0238">DNA-binding</keyword>
<dbReference type="PANTHER" id="PTHR47894">
    <property type="entry name" value="HTH-TYPE TRANSCRIPTIONAL REGULATOR GADX"/>
    <property type="match status" value="1"/>
</dbReference>
<gene>
    <name evidence="5" type="ORF">H3H36_20295</name>
</gene>
<dbReference type="InterPro" id="IPR018060">
    <property type="entry name" value="HTH_AraC"/>
</dbReference>
<dbReference type="AlphaFoldDB" id="A0A7W2EKP5"/>
<evidence type="ECO:0000313" key="6">
    <source>
        <dbReference type="Proteomes" id="UP000566711"/>
    </source>
</evidence>
<accession>A0A7W2EKP5</accession>
<dbReference type="InterPro" id="IPR009057">
    <property type="entry name" value="Homeodomain-like_sf"/>
</dbReference>
<dbReference type="SMART" id="SM00342">
    <property type="entry name" value="HTH_ARAC"/>
    <property type="match status" value="1"/>
</dbReference>
<feature type="domain" description="HTH araC/xylS-type" evidence="4">
    <location>
        <begin position="235"/>
        <end position="336"/>
    </location>
</feature>
<keyword evidence="3" id="KW-0804">Transcription</keyword>
<evidence type="ECO:0000256" key="1">
    <source>
        <dbReference type="ARBA" id="ARBA00023015"/>
    </source>
</evidence>
<dbReference type="Gene3D" id="1.10.10.60">
    <property type="entry name" value="Homeodomain-like"/>
    <property type="match status" value="1"/>
</dbReference>
<sequence length="344" mass="39286">MHNAEHFVPARYFAQLIDYLEAHGTPCRDALSAAQIRSLNDLQAKLTRGQIDTLLTEVARLTGRGDLGFELGRQIKLNSHDVVGYGLMSCATIDQALHFAARYYRLMMPLFTLRYQRRERVAEVLFQPVTAMASGTVSFYLEMLAVSAHMQLMALSQGRMGPYDIHMAMPEPEHVQRYRGLLPARLHFHEDGVPTVRIVMPTDLLDQPLPMHDQRAFRQAEARCKQMIQECRAPGEYRSWIEMMLREAHDCQPTLDEMARQLNVSARTLDRYLEQEGASYRELATRTRNERAKRLLGCGKYAVSEIAYQLGYSDVANFSRSFKRLNGVPPSAYRRCAAPEALRS</sequence>
<evidence type="ECO:0000259" key="4">
    <source>
        <dbReference type="PROSITE" id="PS01124"/>
    </source>
</evidence>
<evidence type="ECO:0000256" key="3">
    <source>
        <dbReference type="ARBA" id="ARBA00023163"/>
    </source>
</evidence>
<dbReference type="Proteomes" id="UP000566711">
    <property type="component" value="Unassembled WGS sequence"/>
</dbReference>
<dbReference type="PRINTS" id="PR00032">
    <property type="entry name" value="HTHARAC"/>
</dbReference>
<reference evidence="5 6" key="1">
    <citation type="submission" date="2020-07" db="EMBL/GenBank/DDBJ databases">
        <title>Novel species isolated from subtropical streams in China.</title>
        <authorList>
            <person name="Lu H."/>
        </authorList>
    </citation>
    <scope>NUCLEOTIDE SEQUENCE [LARGE SCALE GENOMIC DNA]</scope>
    <source>
        <strain evidence="5 6">FT3S</strain>
    </source>
</reference>
<evidence type="ECO:0000256" key="2">
    <source>
        <dbReference type="ARBA" id="ARBA00023125"/>
    </source>
</evidence>
<dbReference type="EMBL" id="JACEZS010000020">
    <property type="protein sequence ID" value="MBA5607702.1"/>
    <property type="molecule type" value="Genomic_DNA"/>
</dbReference>
<dbReference type="Pfam" id="PF12833">
    <property type="entry name" value="HTH_18"/>
    <property type="match status" value="1"/>
</dbReference>
<dbReference type="GO" id="GO:0003700">
    <property type="term" value="F:DNA-binding transcription factor activity"/>
    <property type="evidence" value="ECO:0007669"/>
    <property type="project" value="InterPro"/>
</dbReference>
<name>A0A7W2EKP5_9BURK</name>
<dbReference type="RefSeq" id="WP_182219898.1">
    <property type="nucleotide sequence ID" value="NZ_JACEZS010000020.1"/>
</dbReference>
<comment type="caution">
    <text evidence="5">The sequence shown here is derived from an EMBL/GenBank/DDBJ whole genome shotgun (WGS) entry which is preliminary data.</text>
</comment>
<dbReference type="Pfam" id="PF12625">
    <property type="entry name" value="Arabinose_bd"/>
    <property type="match status" value="1"/>
</dbReference>
<protein>
    <submittedName>
        <fullName evidence="5">AraC family transcriptional regulator ligand-binding domain-containing protein</fullName>
    </submittedName>
</protein>
<dbReference type="GO" id="GO:0005829">
    <property type="term" value="C:cytosol"/>
    <property type="evidence" value="ECO:0007669"/>
    <property type="project" value="TreeGrafter"/>
</dbReference>
<evidence type="ECO:0000313" key="5">
    <source>
        <dbReference type="EMBL" id="MBA5607702.1"/>
    </source>
</evidence>
<proteinExistence type="predicted"/>
<dbReference type="GO" id="GO:0000976">
    <property type="term" value="F:transcription cis-regulatory region binding"/>
    <property type="evidence" value="ECO:0007669"/>
    <property type="project" value="TreeGrafter"/>
</dbReference>
<dbReference type="SUPFAM" id="SSF46689">
    <property type="entry name" value="Homeodomain-like"/>
    <property type="match status" value="1"/>
</dbReference>
<dbReference type="PANTHER" id="PTHR47894:SF1">
    <property type="entry name" value="HTH-TYPE TRANSCRIPTIONAL REGULATOR VQSM"/>
    <property type="match status" value="1"/>
</dbReference>
<keyword evidence="6" id="KW-1185">Reference proteome</keyword>
<dbReference type="InterPro" id="IPR032687">
    <property type="entry name" value="AraC-type_N"/>
</dbReference>
<dbReference type="InterPro" id="IPR020449">
    <property type="entry name" value="Tscrpt_reg_AraC-type_HTH"/>
</dbReference>